<evidence type="ECO:0000313" key="1">
    <source>
        <dbReference type="EMBL" id="SHK16327.1"/>
    </source>
</evidence>
<reference evidence="2" key="1">
    <citation type="submission" date="2016-11" db="EMBL/GenBank/DDBJ databases">
        <authorList>
            <person name="Varghese N."/>
            <person name="Submissions S."/>
        </authorList>
    </citation>
    <scope>NUCLEOTIDE SEQUENCE [LARGE SCALE GENOMIC DNA]</scope>
    <source>
        <strain evidence="2">DSM 26134</strain>
    </source>
</reference>
<dbReference type="Proteomes" id="UP000184474">
    <property type="component" value="Unassembled WGS sequence"/>
</dbReference>
<protein>
    <submittedName>
        <fullName evidence="1">Uncharacterized protein</fullName>
    </submittedName>
</protein>
<gene>
    <name evidence="1" type="ORF">SAMN04488028_103208</name>
</gene>
<dbReference type="EMBL" id="FRAA01000003">
    <property type="protein sequence ID" value="SHK16327.1"/>
    <property type="molecule type" value="Genomic_DNA"/>
</dbReference>
<proteinExistence type="predicted"/>
<dbReference type="STRING" id="156994.SAMN04488028_103208"/>
<keyword evidence="2" id="KW-1185">Reference proteome</keyword>
<accession>A0A1M6Q892</accession>
<organism evidence="1 2">
    <name type="scientific">Reichenbachiella agariperforans</name>
    <dbReference type="NCBI Taxonomy" id="156994"/>
    <lineage>
        <taxon>Bacteria</taxon>
        <taxon>Pseudomonadati</taxon>
        <taxon>Bacteroidota</taxon>
        <taxon>Cytophagia</taxon>
        <taxon>Cytophagales</taxon>
        <taxon>Reichenbachiellaceae</taxon>
        <taxon>Reichenbachiella</taxon>
    </lineage>
</organism>
<evidence type="ECO:0000313" key="2">
    <source>
        <dbReference type="Proteomes" id="UP000184474"/>
    </source>
</evidence>
<dbReference type="RefSeq" id="WP_073122211.1">
    <property type="nucleotide sequence ID" value="NZ_FRAA01000003.1"/>
</dbReference>
<sequence>MKPELTLNEVNDYIKHLKSFIYDISICISNIEQIIKSQNEGLLLKPIEGFIGHYVYLSYSNCVINCYKIFKKGESWSILKLCNKIENSDFNKELRELIESNEKTTDSGGSIKSKAEFIQIVSVIRAYIDEQSAILEKVNNRRLKFYAHSDKDASDFQPETLSDLKVVKDLAIAVFHKINEGLTGVHFMFEINIASIDSVLEDRKLVDEYWQKIGSKT</sequence>
<name>A0A1M6Q892_REIAG</name>
<dbReference type="AlphaFoldDB" id="A0A1M6Q892"/>